<evidence type="ECO:0000256" key="2">
    <source>
        <dbReference type="PROSITE-ProRule" id="PRU00169"/>
    </source>
</evidence>
<dbReference type="OrthoDB" id="9802426at2"/>
<dbReference type="InterPro" id="IPR016032">
    <property type="entry name" value="Sig_transdc_resp-reg_C-effctor"/>
</dbReference>
<evidence type="ECO:0000313" key="7">
    <source>
        <dbReference type="Proteomes" id="UP000190667"/>
    </source>
</evidence>
<feature type="domain" description="Response regulatory" evidence="4">
    <location>
        <begin position="6"/>
        <end position="119"/>
    </location>
</feature>
<dbReference type="EMBL" id="MRUL01000001">
    <property type="protein sequence ID" value="OON42161.1"/>
    <property type="molecule type" value="Genomic_DNA"/>
</dbReference>
<dbReference type="Gene3D" id="6.10.250.690">
    <property type="match status" value="1"/>
</dbReference>
<keyword evidence="2" id="KW-0597">Phosphoprotein</keyword>
<dbReference type="RefSeq" id="WP_078001194.1">
    <property type="nucleotide sequence ID" value="NZ_MRUL01000001.1"/>
</dbReference>
<dbReference type="Gene3D" id="1.10.10.10">
    <property type="entry name" value="Winged helix-like DNA-binding domain superfamily/Winged helix DNA-binding domain"/>
    <property type="match status" value="1"/>
</dbReference>
<sequence length="232" mass="26095">MNNKNLILIVEDETEIADIISSYFIKSGFNTLHASNGILALDYHEKNIPSLVILDIRMPGMDGWVVLTEIRKRGDTPVIVLTANDEDSDKVAALRVGADDYVVKPFNLPELVARAEAILRRTKKTVIANEVPVIRNELIDIYPDEHRVVINSKGLDVGRELTTTEFKLLLCFMRQPRKVFSRHELMDLCLVESDALERTVDSHISKLRKKLENAGLSGVPESVRGFGYRLGV</sequence>
<dbReference type="SUPFAM" id="SSF46894">
    <property type="entry name" value="C-terminal effector domain of the bipartite response regulators"/>
    <property type="match status" value="1"/>
</dbReference>
<dbReference type="SMART" id="SM00862">
    <property type="entry name" value="Trans_reg_C"/>
    <property type="match status" value="1"/>
</dbReference>
<reference evidence="6 7" key="1">
    <citation type="submission" date="2016-12" db="EMBL/GenBank/DDBJ databases">
        <title>Izhakiella australiana sp. nov. of genus Izhakiella isolated from Australian desert.</title>
        <authorList>
            <person name="Ji M."/>
        </authorList>
    </citation>
    <scope>NUCLEOTIDE SEQUENCE [LARGE SCALE GENOMIC DNA]</scope>
    <source>
        <strain evidence="6 7">D4N98</strain>
    </source>
</reference>
<comment type="caution">
    <text evidence="6">The sequence shown here is derived from an EMBL/GenBank/DDBJ whole genome shotgun (WGS) entry which is preliminary data.</text>
</comment>
<dbReference type="Proteomes" id="UP000190667">
    <property type="component" value="Unassembled WGS sequence"/>
</dbReference>
<dbReference type="STRING" id="1926881.BTJ39_03135"/>
<dbReference type="Pfam" id="PF00072">
    <property type="entry name" value="Response_reg"/>
    <property type="match status" value="1"/>
</dbReference>
<evidence type="ECO:0000256" key="1">
    <source>
        <dbReference type="ARBA" id="ARBA00023125"/>
    </source>
</evidence>
<protein>
    <submittedName>
        <fullName evidence="6">DNA-binding response regulator</fullName>
    </submittedName>
</protein>
<feature type="DNA-binding region" description="OmpR/PhoB-type" evidence="3">
    <location>
        <begin position="131"/>
        <end position="232"/>
    </location>
</feature>
<evidence type="ECO:0000259" key="5">
    <source>
        <dbReference type="PROSITE" id="PS51755"/>
    </source>
</evidence>
<dbReference type="GO" id="GO:0006355">
    <property type="term" value="P:regulation of DNA-templated transcription"/>
    <property type="evidence" value="ECO:0007669"/>
    <property type="project" value="InterPro"/>
</dbReference>
<dbReference type="InterPro" id="IPR001789">
    <property type="entry name" value="Sig_transdc_resp-reg_receiver"/>
</dbReference>
<dbReference type="InterPro" id="IPR001867">
    <property type="entry name" value="OmpR/PhoB-type_DNA-bd"/>
</dbReference>
<dbReference type="CDD" id="cd17574">
    <property type="entry name" value="REC_OmpR"/>
    <property type="match status" value="1"/>
</dbReference>
<organism evidence="6 7">
    <name type="scientific">Izhakiella australiensis</name>
    <dbReference type="NCBI Taxonomy" id="1926881"/>
    <lineage>
        <taxon>Bacteria</taxon>
        <taxon>Pseudomonadati</taxon>
        <taxon>Pseudomonadota</taxon>
        <taxon>Gammaproteobacteria</taxon>
        <taxon>Enterobacterales</taxon>
        <taxon>Erwiniaceae</taxon>
        <taxon>Izhakiella</taxon>
    </lineage>
</organism>
<dbReference type="SMART" id="SM00448">
    <property type="entry name" value="REC"/>
    <property type="match status" value="1"/>
</dbReference>
<dbReference type="InterPro" id="IPR039420">
    <property type="entry name" value="WalR-like"/>
</dbReference>
<feature type="modified residue" description="4-aspartylphosphate" evidence="2">
    <location>
        <position position="55"/>
    </location>
</feature>
<dbReference type="GO" id="GO:0000156">
    <property type="term" value="F:phosphorelay response regulator activity"/>
    <property type="evidence" value="ECO:0007669"/>
    <property type="project" value="TreeGrafter"/>
</dbReference>
<dbReference type="SUPFAM" id="SSF52172">
    <property type="entry name" value="CheY-like"/>
    <property type="match status" value="1"/>
</dbReference>
<evidence type="ECO:0000259" key="4">
    <source>
        <dbReference type="PROSITE" id="PS50110"/>
    </source>
</evidence>
<dbReference type="Pfam" id="PF00486">
    <property type="entry name" value="Trans_reg_C"/>
    <property type="match status" value="1"/>
</dbReference>
<dbReference type="Gene3D" id="3.40.50.2300">
    <property type="match status" value="1"/>
</dbReference>
<dbReference type="CDD" id="cd00383">
    <property type="entry name" value="trans_reg_C"/>
    <property type="match status" value="1"/>
</dbReference>
<dbReference type="PROSITE" id="PS50110">
    <property type="entry name" value="RESPONSE_REGULATORY"/>
    <property type="match status" value="1"/>
</dbReference>
<accession>A0A1S8YSK9</accession>
<dbReference type="InterPro" id="IPR011006">
    <property type="entry name" value="CheY-like_superfamily"/>
</dbReference>
<dbReference type="AlphaFoldDB" id="A0A1S8YSK9"/>
<evidence type="ECO:0000313" key="6">
    <source>
        <dbReference type="EMBL" id="OON42161.1"/>
    </source>
</evidence>
<dbReference type="InterPro" id="IPR036388">
    <property type="entry name" value="WH-like_DNA-bd_sf"/>
</dbReference>
<gene>
    <name evidence="6" type="ORF">BTJ39_03135</name>
</gene>
<keyword evidence="7" id="KW-1185">Reference proteome</keyword>
<dbReference type="GO" id="GO:0005829">
    <property type="term" value="C:cytosol"/>
    <property type="evidence" value="ECO:0007669"/>
    <property type="project" value="TreeGrafter"/>
</dbReference>
<evidence type="ECO:0000256" key="3">
    <source>
        <dbReference type="PROSITE-ProRule" id="PRU01091"/>
    </source>
</evidence>
<dbReference type="PANTHER" id="PTHR48111:SF59">
    <property type="entry name" value="TRANSCRIPTIONAL REGULATORY PROTEIN BAER"/>
    <property type="match status" value="1"/>
</dbReference>
<dbReference type="GO" id="GO:0000976">
    <property type="term" value="F:transcription cis-regulatory region binding"/>
    <property type="evidence" value="ECO:0007669"/>
    <property type="project" value="TreeGrafter"/>
</dbReference>
<dbReference type="PANTHER" id="PTHR48111">
    <property type="entry name" value="REGULATOR OF RPOS"/>
    <property type="match status" value="1"/>
</dbReference>
<feature type="domain" description="OmpR/PhoB-type" evidence="5">
    <location>
        <begin position="131"/>
        <end position="232"/>
    </location>
</feature>
<dbReference type="GO" id="GO:0032993">
    <property type="term" value="C:protein-DNA complex"/>
    <property type="evidence" value="ECO:0007669"/>
    <property type="project" value="TreeGrafter"/>
</dbReference>
<proteinExistence type="predicted"/>
<name>A0A1S8YSK9_9GAMM</name>
<keyword evidence="1 3" id="KW-0238">DNA-binding</keyword>
<dbReference type="PROSITE" id="PS51755">
    <property type="entry name" value="OMPR_PHOB"/>
    <property type="match status" value="1"/>
</dbReference>